<dbReference type="AlphaFoldDB" id="A0ABD3K232"/>
<evidence type="ECO:0008006" key="4">
    <source>
        <dbReference type="Google" id="ProtNLM"/>
    </source>
</evidence>
<name>A0ABD3K232_EUCGL</name>
<gene>
    <name evidence="2" type="ORF">ACJRO7_023341</name>
</gene>
<evidence type="ECO:0000313" key="3">
    <source>
        <dbReference type="Proteomes" id="UP001634007"/>
    </source>
</evidence>
<keyword evidence="3" id="KW-1185">Reference proteome</keyword>
<sequence>MEVLVQSIVLATVLTVLTTWAWSVVNWVWLRLKRLERLLRQQGLSGKPYTFLFGNLKESSRLLAEAKSKPTATPDDIKPRLLPFVHRSFQTFGIHIFILSLCVALIFPYSLTLACFRPLVDGALMEF</sequence>
<keyword evidence="1" id="KW-1133">Transmembrane helix</keyword>
<evidence type="ECO:0000313" key="2">
    <source>
        <dbReference type="EMBL" id="KAL3733975.1"/>
    </source>
</evidence>
<protein>
    <recommendedName>
        <fullName evidence="4">Cytochrome P450</fullName>
    </recommendedName>
</protein>
<reference evidence="2 3" key="1">
    <citation type="submission" date="2024-11" db="EMBL/GenBank/DDBJ databases">
        <title>Chromosome-level genome assembly of Eucalyptus globulus Labill. provides insights into its genome evolution.</title>
        <authorList>
            <person name="Li X."/>
        </authorList>
    </citation>
    <scope>NUCLEOTIDE SEQUENCE [LARGE SCALE GENOMIC DNA]</scope>
    <source>
        <strain evidence="2">CL2024</strain>
        <tissue evidence="2">Fresh tender leaves</tissue>
    </source>
</reference>
<feature type="transmembrane region" description="Helical" evidence="1">
    <location>
        <begin position="6"/>
        <end position="30"/>
    </location>
</feature>
<proteinExistence type="predicted"/>
<dbReference type="EMBL" id="JBJKBG010000006">
    <property type="protein sequence ID" value="KAL3733975.1"/>
    <property type="molecule type" value="Genomic_DNA"/>
</dbReference>
<accession>A0ABD3K232</accession>
<dbReference type="Proteomes" id="UP001634007">
    <property type="component" value="Unassembled WGS sequence"/>
</dbReference>
<keyword evidence="1" id="KW-0472">Membrane</keyword>
<feature type="transmembrane region" description="Helical" evidence="1">
    <location>
        <begin position="96"/>
        <end position="120"/>
    </location>
</feature>
<keyword evidence="1" id="KW-0812">Transmembrane</keyword>
<organism evidence="2 3">
    <name type="scientific">Eucalyptus globulus</name>
    <name type="common">Tasmanian blue gum</name>
    <dbReference type="NCBI Taxonomy" id="34317"/>
    <lineage>
        <taxon>Eukaryota</taxon>
        <taxon>Viridiplantae</taxon>
        <taxon>Streptophyta</taxon>
        <taxon>Embryophyta</taxon>
        <taxon>Tracheophyta</taxon>
        <taxon>Spermatophyta</taxon>
        <taxon>Magnoliopsida</taxon>
        <taxon>eudicotyledons</taxon>
        <taxon>Gunneridae</taxon>
        <taxon>Pentapetalae</taxon>
        <taxon>rosids</taxon>
        <taxon>malvids</taxon>
        <taxon>Myrtales</taxon>
        <taxon>Myrtaceae</taxon>
        <taxon>Myrtoideae</taxon>
        <taxon>Eucalypteae</taxon>
        <taxon>Eucalyptus</taxon>
    </lineage>
</organism>
<comment type="caution">
    <text evidence="2">The sequence shown here is derived from an EMBL/GenBank/DDBJ whole genome shotgun (WGS) entry which is preliminary data.</text>
</comment>
<evidence type="ECO:0000256" key="1">
    <source>
        <dbReference type="SAM" id="Phobius"/>
    </source>
</evidence>